<proteinExistence type="predicted"/>
<evidence type="ECO:0000313" key="2">
    <source>
        <dbReference type="Proteomes" id="UP000324832"/>
    </source>
</evidence>
<protein>
    <submittedName>
        <fullName evidence="1">Uncharacterized protein</fullName>
    </submittedName>
</protein>
<sequence length="61" mass="6962">MWFEEPESRDLSRRSRRNTEVANAFEFFFTDIPLSTTKELNSSSTSAVAIMKKSVPECATN</sequence>
<keyword evidence="2" id="KW-1185">Reference proteome</keyword>
<evidence type="ECO:0000313" key="1">
    <source>
        <dbReference type="EMBL" id="VVC91620.1"/>
    </source>
</evidence>
<dbReference type="AlphaFoldDB" id="A0A5E4Q097"/>
<reference evidence="1 2" key="1">
    <citation type="submission" date="2017-07" db="EMBL/GenBank/DDBJ databases">
        <authorList>
            <person name="Talla V."/>
            <person name="Backstrom N."/>
        </authorList>
    </citation>
    <scope>NUCLEOTIDE SEQUENCE [LARGE SCALE GENOMIC DNA]</scope>
</reference>
<name>A0A5E4Q097_9NEOP</name>
<gene>
    <name evidence="1" type="ORF">LSINAPIS_LOCUS4256</name>
</gene>
<organism evidence="1 2">
    <name type="scientific">Leptidea sinapis</name>
    <dbReference type="NCBI Taxonomy" id="189913"/>
    <lineage>
        <taxon>Eukaryota</taxon>
        <taxon>Metazoa</taxon>
        <taxon>Ecdysozoa</taxon>
        <taxon>Arthropoda</taxon>
        <taxon>Hexapoda</taxon>
        <taxon>Insecta</taxon>
        <taxon>Pterygota</taxon>
        <taxon>Neoptera</taxon>
        <taxon>Endopterygota</taxon>
        <taxon>Lepidoptera</taxon>
        <taxon>Glossata</taxon>
        <taxon>Ditrysia</taxon>
        <taxon>Papilionoidea</taxon>
        <taxon>Pieridae</taxon>
        <taxon>Dismorphiinae</taxon>
        <taxon>Leptidea</taxon>
    </lineage>
</organism>
<dbReference type="Proteomes" id="UP000324832">
    <property type="component" value="Unassembled WGS sequence"/>
</dbReference>
<dbReference type="EMBL" id="FZQP02001114">
    <property type="protein sequence ID" value="VVC91620.1"/>
    <property type="molecule type" value="Genomic_DNA"/>
</dbReference>
<accession>A0A5E4Q097</accession>